<name>A0A1H5JTV9_9FLAO</name>
<organism evidence="2 3">
    <name type="scientific">Salinimicrobium catena</name>
    <dbReference type="NCBI Taxonomy" id="390640"/>
    <lineage>
        <taxon>Bacteria</taxon>
        <taxon>Pseudomonadati</taxon>
        <taxon>Bacteroidota</taxon>
        <taxon>Flavobacteriia</taxon>
        <taxon>Flavobacteriales</taxon>
        <taxon>Flavobacteriaceae</taxon>
        <taxon>Salinimicrobium</taxon>
    </lineage>
</organism>
<evidence type="ECO:0000313" key="2">
    <source>
        <dbReference type="EMBL" id="SEE56043.1"/>
    </source>
</evidence>
<dbReference type="AlphaFoldDB" id="A0A1H5JTV9"/>
<feature type="region of interest" description="Disordered" evidence="1">
    <location>
        <begin position="1"/>
        <end position="25"/>
    </location>
</feature>
<accession>A0A1H5JTV9</accession>
<dbReference type="EMBL" id="FNUG01000001">
    <property type="protein sequence ID" value="SEE56043.1"/>
    <property type="molecule type" value="Genomic_DNA"/>
</dbReference>
<proteinExistence type="predicted"/>
<dbReference type="Proteomes" id="UP000199448">
    <property type="component" value="Unassembled WGS sequence"/>
</dbReference>
<dbReference type="STRING" id="390640.SAMN04488034_101858"/>
<evidence type="ECO:0000256" key="1">
    <source>
        <dbReference type="SAM" id="MobiDB-lite"/>
    </source>
</evidence>
<protein>
    <submittedName>
        <fullName evidence="2">Uncharacterized protein</fullName>
    </submittedName>
</protein>
<sequence>MKEKIDKLEDIRSRSEDLDPRQKKFPKDLKDLAQEALGYCEEADDQQEINWLKKAIHKAESLEHDAEVSQEALEDRDLGLGYLKEAVDSILIRERRYE</sequence>
<gene>
    <name evidence="2" type="ORF">SAMN04488034_101858</name>
</gene>
<dbReference type="RefSeq" id="WP_093112025.1">
    <property type="nucleotide sequence ID" value="NZ_FNGG01000001.1"/>
</dbReference>
<keyword evidence="3" id="KW-1185">Reference proteome</keyword>
<evidence type="ECO:0000313" key="3">
    <source>
        <dbReference type="Proteomes" id="UP000199448"/>
    </source>
</evidence>
<reference evidence="2 3" key="1">
    <citation type="submission" date="2016-10" db="EMBL/GenBank/DDBJ databases">
        <authorList>
            <person name="de Groot N.N."/>
        </authorList>
    </citation>
    <scope>NUCLEOTIDE SEQUENCE [LARGE SCALE GENOMIC DNA]</scope>
    <source>
        <strain evidence="2 3">DSM 23553</strain>
    </source>
</reference>